<name>A0A9D2AQ91_9BACT</name>
<accession>A0A9D2AQ91</accession>
<dbReference type="PROSITE" id="PS50005">
    <property type="entry name" value="TPR"/>
    <property type="match status" value="1"/>
</dbReference>
<keyword evidence="2 3" id="KW-0802">TPR repeat</keyword>
<dbReference type="InterPro" id="IPR013105">
    <property type="entry name" value="TPR_2"/>
</dbReference>
<dbReference type="Proteomes" id="UP000824246">
    <property type="component" value="Unassembled WGS sequence"/>
</dbReference>
<proteinExistence type="predicted"/>
<evidence type="ECO:0000256" key="2">
    <source>
        <dbReference type="ARBA" id="ARBA00022803"/>
    </source>
</evidence>
<organism evidence="4 5">
    <name type="scientific">Candidatus Barnesiella excrementipullorum</name>
    <dbReference type="NCBI Taxonomy" id="2838479"/>
    <lineage>
        <taxon>Bacteria</taxon>
        <taxon>Pseudomonadati</taxon>
        <taxon>Bacteroidota</taxon>
        <taxon>Bacteroidia</taxon>
        <taxon>Bacteroidales</taxon>
        <taxon>Barnesiellaceae</taxon>
        <taxon>Barnesiella</taxon>
    </lineage>
</organism>
<keyword evidence="1" id="KW-0677">Repeat</keyword>
<dbReference type="InterPro" id="IPR019734">
    <property type="entry name" value="TPR_rpt"/>
</dbReference>
<comment type="caution">
    <text evidence="4">The sequence shown here is derived from an EMBL/GenBank/DDBJ whole genome shotgun (WGS) entry which is preliminary data.</text>
</comment>
<evidence type="ECO:0000313" key="5">
    <source>
        <dbReference type="Proteomes" id="UP000824246"/>
    </source>
</evidence>
<evidence type="ECO:0000313" key="4">
    <source>
        <dbReference type="EMBL" id="HIX45071.1"/>
    </source>
</evidence>
<protein>
    <submittedName>
        <fullName evidence="4">Tetratricopeptide repeat protein</fullName>
    </submittedName>
</protein>
<evidence type="ECO:0000256" key="3">
    <source>
        <dbReference type="PROSITE-ProRule" id="PRU00339"/>
    </source>
</evidence>
<dbReference type="InterPro" id="IPR011990">
    <property type="entry name" value="TPR-like_helical_dom_sf"/>
</dbReference>
<dbReference type="EMBL" id="DXFB01000064">
    <property type="protein sequence ID" value="HIX45071.1"/>
    <property type="molecule type" value="Genomic_DNA"/>
</dbReference>
<feature type="repeat" description="TPR" evidence="3">
    <location>
        <begin position="141"/>
        <end position="174"/>
    </location>
</feature>
<reference evidence="4" key="2">
    <citation type="submission" date="2021-04" db="EMBL/GenBank/DDBJ databases">
        <authorList>
            <person name="Gilroy R."/>
        </authorList>
    </citation>
    <scope>NUCLEOTIDE SEQUENCE</scope>
    <source>
        <strain evidence="4">ChiHjej12B11-16260</strain>
    </source>
</reference>
<dbReference type="AlphaFoldDB" id="A0A9D2AQ91"/>
<evidence type="ECO:0000256" key="1">
    <source>
        <dbReference type="ARBA" id="ARBA00022737"/>
    </source>
</evidence>
<reference evidence="4" key="1">
    <citation type="journal article" date="2021" name="PeerJ">
        <title>Extensive microbial diversity within the chicken gut microbiome revealed by metagenomics and culture.</title>
        <authorList>
            <person name="Gilroy R."/>
            <person name="Ravi A."/>
            <person name="Getino M."/>
            <person name="Pursley I."/>
            <person name="Horton D.L."/>
            <person name="Alikhan N.F."/>
            <person name="Baker D."/>
            <person name="Gharbi K."/>
            <person name="Hall N."/>
            <person name="Watson M."/>
            <person name="Adriaenssens E.M."/>
            <person name="Foster-Nyarko E."/>
            <person name="Jarju S."/>
            <person name="Secka A."/>
            <person name="Antonio M."/>
            <person name="Oren A."/>
            <person name="Chaudhuri R.R."/>
            <person name="La Ragione R."/>
            <person name="Hildebrand F."/>
            <person name="Pallen M.J."/>
        </authorList>
    </citation>
    <scope>NUCLEOTIDE SEQUENCE</scope>
    <source>
        <strain evidence="4">ChiHjej12B11-16260</strain>
    </source>
</reference>
<dbReference type="Pfam" id="PF07719">
    <property type="entry name" value="TPR_2"/>
    <property type="match status" value="1"/>
</dbReference>
<sequence length="194" mass="22648">KQAAAEERRREAHRMAAEYKKQIMPYITSNDWNGADKFAAEALSKLPEGDAFLYYIMAKAYYLNNLNFEVEDSENMTDYFRAYRREAEHLVELCRRSISCDPSDSNEAYFYRGLAYIVLGRANDATNDFTRYARGNESFKAVCYYNIGIAYKNAGQYNAARDQFKKARQYFPDADNKERCLRKIKECQQKINGN</sequence>
<dbReference type="SMART" id="SM00028">
    <property type="entry name" value="TPR"/>
    <property type="match status" value="2"/>
</dbReference>
<dbReference type="SUPFAM" id="SSF48452">
    <property type="entry name" value="TPR-like"/>
    <property type="match status" value="1"/>
</dbReference>
<feature type="non-terminal residue" evidence="4">
    <location>
        <position position="1"/>
    </location>
</feature>
<gene>
    <name evidence="4" type="ORF">H9982_02495</name>
</gene>
<dbReference type="Gene3D" id="1.25.40.10">
    <property type="entry name" value="Tetratricopeptide repeat domain"/>
    <property type="match status" value="2"/>
</dbReference>